<reference evidence="1" key="1">
    <citation type="submission" date="2022-07" db="EMBL/GenBank/DDBJ databases">
        <title>Phylogenomic reconstructions and comparative analyses of Kickxellomycotina fungi.</title>
        <authorList>
            <person name="Reynolds N.K."/>
            <person name="Stajich J.E."/>
            <person name="Barry K."/>
            <person name="Grigoriev I.V."/>
            <person name="Crous P."/>
            <person name="Smith M.E."/>
        </authorList>
    </citation>
    <scope>NUCLEOTIDE SEQUENCE</scope>
    <source>
        <strain evidence="1">CBS 190363</strain>
    </source>
</reference>
<evidence type="ECO:0000313" key="2">
    <source>
        <dbReference type="Proteomes" id="UP001139981"/>
    </source>
</evidence>
<gene>
    <name evidence="1" type="ORF">IWW38_003381</name>
</gene>
<dbReference type="Proteomes" id="UP001139981">
    <property type="component" value="Unassembled WGS sequence"/>
</dbReference>
<evidence type="ECO:0000313" key="1">
    <source>
        <dbReference type="EMBL" id="KAJ2892016.1"/>
    </source>
</evidence>
<proteinExistence type="predicted"/>
<keyword evidence="2" id="KW-1185">Reference proteome</keyword>
<organism evidence="1 2">
    <name type="scientific">Coemansia aciculifera</name>
    <dbReference type="NCBI Taxonomy" id="417176"/>
    <lineage>
        <taxon>Eukaryota</taxon>
        <taxon>Fungi</taxon>
        <taxon>Fungi incertae sedis</taxon>
        <taxon>Zoopagomycota</taxon>
        <taxon>Kickxellomycotina</taxon>
        <taxon>Kickxellomycetes</taxon>
        <taxon>Kickxellales</taxon>
        <taxon>Kickxellaceae</taxon>
        <taxon>Coemansia</taxon>
    </lineage>
</organism>
<dbReference type="EMBL" id="JANBVB010000834">
    <property type="protein sequence ID" value="KAJ2892016.1"/>
    <property type="molecule type" value="Genomic_DNA"/>
</dbReference>
<comment type="caution">
    <text evidence="1">The sequence shown here is derived from an EMBL/GenBank/DDBJ whole genome shotgun (WGS) entry which is preliminary data.</text>
</comment>
<protein>
    <submittedName>
        <fullName evidence="1">Uncharacterized protein</fullName>
    </submittedName>
</protein>
<name>A0ACC1M1W3_9FUNG</name>
<sequence length="276" mass="30436">MSDPTPIVVIMTGIGGSSYEYHIRCLAMTLANQPSGQESRVVVMNYRGASKTPLTTDKMYNAQDTSDYRDIVQKLKQSYPRAPLVGLGFSLGGNLLTRYMGEEGSSSPLAAGVTICCPFDMLAFALNIHRNAAFNDNVFQPTVASAFRRLASRNYNVLKASPIGYDMDSLVNVKNLFEFDSLTHTKTLNYKDCWEYYQNSSSVGLLGSIKTPYLAISTADDPVTRAESIPFHQFRDNPYTALALTKYGGHLGAFSGEEPKIWYLDPVAEFINGLLS</sequence>
<accession>A0ACC1M1W3</accession>